<feature type="domain" description="PRC-barrel" evidence="1">
    <location>
        <begin position="93"/>
        <end position="157"/>
    </location>
</feature>
<dbReference type="Gene3D" id="2.30.30.240">
    <property type="entry name" value="PRC-barrel domain"/>
    <property type="match status" value="2"/>
</dbReference>
<evidence type="ECO:0000313" key="3">
    <source>
        <dbReference type="Proteomes" id="UP000662314"/>
    </source>
</evidence>
<keyword evidence="3" id="KW-1185">Reference proteome</keyword>
<organism evidence="2 3">
    <name type="scientific">Dendronalium phyllosphericum CENA369</name>
    <dbReference type="NCBI Taxonomy" id="1725256"/>
    <lineage>
        <taxon>Bacteria</taxon>
        <taxon>Bacillati</taxon>
        <taxon>Cyanobacteriota</taxon>
        <taxon>Cyanophyceae</taxon>
        <taxon>Nostocales</taxon>
        <taxon>Nostocaceae</taxon>
        <taxon>Dendronalium</taxon>
        <taxon>Dendronalium phyllosphericum</taxon>
    </lineage>
</organism>
<name>A0A8J7IHF5_9NOST</name>
<protein>
    <submittedName>
        <fullName evidence="2">PRC-barrel domain-containing protein</fullName>
    </submittedName>
</protein>
<dbReference type="InterPro" id="IPR027275">
    <property type="entry name" value="PRC-brl_dom"/>
</dbReference>
<evidence type="ECO:0000259" key="1">
    <source>
        <dbReference type="Pfam" id="PF05239"/>
    </source>
</evidence>
<accession>A0A8J7IHF5</accession>
<dbReference type="EMBL" id="JAECZA010000245">
    <property type="protein sequence ID" value="MBH8576942.1"/>
    <property type="molecule type" value="Genomic_DNA"/>
</dbReference>
<comment type="caution">
    <text evidence="2">The sequence shown here is derived from an EMBL/GenBank/DDBJ whole genome shotgun (WGS) entry which is preliminary data.</text>
</comment>
<gene>
    <name evidence="2" type="ORF">I8752_28960</name>
</gene>
<dbReference type="InterPro" id="IPR011033">
    <property type="entry name" value="PRC_barrel-like_sf"/>
</dbReference>
<proteinExistence type="predicted"/>
<dbReference type="RefSeq" id="WP_214435663.1">
    <property type="nucleotide sequence ID" value="NZ_CAWPUQ010000174.1"/>
</dbReference>
<dbReference type="Proteomes" id="UP000662314">
    <property type="component" value="Unassembled WGS sequence"/>
</dbReference>
<evidence type="ECO:0000313" key="2">
    <source>
        <dbReference type="EMBL" id="MBH8576942.1"/>
    </source>
</evidence>
<reference evidence="2 3" key="1">
    <citation type="journal article" date="2021" name="Int. J. Syst. Evol. Microbiol.">
        <title>Amazonocrinis nigriterrae gen. nov., sp. nov., Atlanticothrix silvestris gen. nov., sp. nov. and Dendronalium phyllosphericum gen. nov., sp. nov., nostocacean cyanobacteria from Brazilian environments.</title>
        <authorList>
            <person name="Alvarenga D.O."/>
            <person name="Andreote A.P.D."/>
            <person name="Branco L.H.Z."/>
            <person name="Delbaje E."/>
            <person name="Cruz R.B."/>
            <person name="Varani A.M."/>
            <person name="Fiore M.F."/>
        </authorList>
    </citation>
    <scope>NUCLEOTIDE SEQUENCE [LARGE SCALE GENOMIC DNA]</scope>
    <source>
        <strain evidence="2 3">CENA369</strain>
    </source>
</reference>
<dbReference type="Pfam" id="PF05239">
    <property type="entry name" value="PRC"/>
    <property type="match status" value="2"/>
</dbReference>
<dbReference type="SUPFAM" id="SSF50346">
    <property type="entry name" value="PRC-barrel domain"/>
    <property type="match status" value="2"/>
</dbReference>
<feature type="domain" description="PRC-barrel" evidence="1">
    <location>
        <begin position="2"/>
        <end position="72"/>
    </location>
</feature>
<sequence length="601" mass="65496">MRRGTDLIGKIVVAYNTGERIERIQDLIFDQQSDRLLGLLVDDGGLFRSARVIPFAQVQAIGLNAVIVPSKAAVVKIKKAPEIRAIVKRNNVLKGTRILTINGRDLGTMIDLYFDEQTGVVEGYEVSGGLFADAYSGRCFVPATNTLKIGENFAFVPIETAELMQEQVGGFKGAIQTASNTIQDTTAAANQKLQKVGEIATEKFQETTEAVSRQLQDANQAATTSLTNAIIDSTAQKAFVVGQIADRDVFAPDGSMLAMRGQTVTRSIANEAERLGVLHQLYRAAGGDVAAELNRKIQQTVDTTSNQFQETVKQTTAIADEKLRLTTRNTATKLMNAIINSEEQKALVIDRVVDCDVISPNGTLLIAQGQPISLEIAERAEHQGILNQLFQATKGSLTAELSNSTSNIVASYLVEQALGRRVHQLVRTNDGLVVAAPGQIVTQQVIERSRSYKQERALLNAVGLTFIDAVGSSANRTLADTSELVLDSVVRVQENVTSFVAILQKRFEQVRQQAIQTLEEHRIKDALGRTVNRIILNKDDSVILSPGDIITHRAIELARKADVLDILLSSVYKKEEQPAIALLNPSAKTKVKERELTISSS</sequence>
<dbReference type="AlphaFoldDB" id="A0A8J7IHF5"/>